<dbReference type="OrthoDB" id="3315119at2759"/>
<keyword evidence="1" id="KW-1133">Transmembrane helix</keyword>
<keyword evidence="1" id="KW-0812">Transmembrane</keyword>
<dbReference type="HOGENOM" id="CLU_455076_0_0_1"/>
<gene>
    <name evidence="3" type="ORF">M407DRAFT_27494</name>
</gene>
<sequence>MKLFVIVVLILAYFPALLDSSMSGRAALDTNQMHPASAFMPSDALNTGSARVEVPATVYPAHPNNRGFFDSVVSISTAVHVTSNQSVATIAKAASHLNPAQLRTHYVQILEWLQIQLICFVGGVITVCQYLLFLALGLALIQKHIIRGLALHPELVVVPVLVGPAGPVVECRVPNTQAPVPPANPPRRPMVECRVPNAQAPVPPANPPRRPLVRRPLLNPTIARRGGLQQNTAPAPQPVAPVQPPRPGSWIEEMSAEGKLVFYSHSTGPGGSLEYTAQYFPRREYWYYISQYPANPNLDPLMDLLFGFRPFIIKVPGEIMEEVRDYLFSKSVDKPEVDITSVPLPPSRPESPEGPTQIDMIEVPIAVFTSVRADSGSEAFVASAPSDTANADTNRIGANFVRLPLPTPPPHKANSTCKLQTQHANPTPTLPRPLSQWPYSIGRVSIATPQIARLYVTCSTVPEPLPPPQQAAAIRLNIQPQLAGLATRAELRHPPQHRAGSGAELEKDDRAEANINEVANPRKRAASQGRTISCRRRSSSIAVEGRGLLQGRIGNGSRTRTREIPRLVLPPQAETLFAPVPSSASNAYQPLSSTAIKNSA</sequence>
<reference evidence="3 4" key="1">
    <citation type="submission" date="2014-04" db="EMBL/GenBank/DDBJ databases">
        <authorList>
            <consortium name="DOE Joint Genome Institute"/>
            <person name="Kuo A."/>
            <person name="Girlanda M."/>
            <person name="Perotto S."/>
            <person name="Kohler A."/>
            <person name="Nagy L.G."/>
            <person name="Floudas D."/>
            <person name="Copeland A."/>
            <person name="Barry K.W."/>
            <person name="Cichocki N."/>
            <person name="Veneault-Fourrey C."/>
            <person name="LaButti K."/>
            <person name="Lindquist E.A."/>
            <person name="Lipzen A."/>
            <person name="Lundell T."/>
            <person name="Morin E."/>
            <person name="Murat C."/>
            <person name="Sun H."/>
            <person name="Tunlid A."/>
            <person name="Henrissat B."/>
            <person name="Grigoriev I.V."/>
            <person name="Hibbett D.S."/>
            <person name="Martin F."/>
            <person name="Nordberg H.P."/>
            <person name="Cantor M.N."/>
            <person name="Hua S.X."/>
        </authorList>
    </citation>
    <scope>NUCLEOTIDE SEQUENCE [LARGE SCALE GENOMIC DNA]</scope>
    <source>
        <strain evidence="3 4">MUT 4182</strain>
    </source>
</reference>
<keyword evidence="2" id="KW-0732">Signal</keyword>
<feature type="signal peptide" evidence="2">
    <location>
        <begin position="1"/>
        <end position="20"/>
    </location>
</feature>
<accession>A0A0C3Q302</accession>
<evidence type="ECO:0000313" key="3">
    <source>
        <dbReference type="EMBL" id="KIO22990.1"/>
    </source>
</evidence>
<keyword evidence="4" id="KW-1185">Reference proteome</keyword>
<reference evidence="4" key="2">
    <citation type="submission" date="2015-01" db="EMBL/GenBank/DDBJ databases">
        <title>Evolutionary Origins and Diversification of the Mycorrhizal Mutualists.</title>
        <authorList>
            <consortium name="DOE Joint Genome Institute"/>
            <consortium name="Mycorrhizal Genomics Consortium"/>
            <person name="Kohler A."/>
            <person name="Kuo A."/>
            <person name="Nagy L.G."/>
            <person name="Floudas D."/>
            <person name="Copeland A."/>
            <person name="Barry K.W."/>
            <person name="Cichocki N."/>
            <person name="Veneault-Fourrey C."/>
            <person name="LaButti K."/>
            <person name="Lindquist E.A."/>
            <person name="Lipzen A."/>
            <person name="Lundell T."/>
            <person name="Morin E."/>
            <person name="Murat C."/>
            <person name="Riley R."/>
            <person name="Ohm R."/>
            <person name="Sun H."/>
            <person name="Tunlid A."/>
            <person name="Henrissat B."/>
            <person name="Grigoriev I.V."/>
            <person name="Hibbett D.S."/>
            <person name="Martin F."/>
        </authorList>
    </citation>
    <scope>NUCLEOTIDE SEQUENCE [LARGE SCALE GENOMIC DNA]</scope>
    <source>
        <strain evidence="4">MUT 4182</strain>
    </source>
</reference>
<dbReference type="AlphaFoldDB" id="A0A0C3Q302"/>
<feature type="transmembrane region" description="Helical" evidence="1">
    <location>
        <begin position="115"/>
        <end position="141"/>
    </location>
</feature>
<dbReference type="Proteomes" id="UP000054248">
    <property type="component" value="Unassembled WGS sequence"/>
</dbReference>
<keyword evidence="1" id="KW-0472">Membrane</keyword>
<dbReference type="EMBL" id="KN823095">
    <property type="protein sequence ID" value="KIO22990.1"/>
    <property type="molecule type" value="Genomic_DNA"/>
</dbReference>
<name>A0A0C3Q302_9AGAM</name>
<evidence type="ECO:0000313" key="4">
    <source>
        <dbReference type="Proteomes" id="UP000054248"/>
    </source>
</evidence>
<feature type="chain" id="PRO_5002168517" evidence="2">
    <location>
        <begin position="21"/>
        <end position="600"/>
    </location>
</feature>
<evidence type="ECO:0000256" key="2">
    <source>
        <dbReference type="SAM" id="SignalP"/>
    </source>
</evidence>
<proteinExistence type="predicted"/>
<protein>
    <submittedName>
        <fullName evidence="3">Uncharacterized protein</fullName>
    </submittedName>
</protein>
<organism evidence="3 4">
    <name type="scientific">Tulasnella calospora MUT 4182</name>
    <dbReference type="NCBI Taxonomy" id="1051891"/>
    <lineage>
        <taxon>Eukaryota</taxon>
        <taxon>Fungi</taxon>
        <taxon>Dikarya</taxon>
        <taxon>Basidiomycota</taxon>
        <taxon>Agaricomycotina</taxon>
        <taxon>Agaricomycetes</taxon>
        <taxon>Cantharellales</taxon>
        <taxon>Tulasnellaceae</taxon>
        <taxon>Tulasnella</taxon>
    </lineage>
</organism>
<evidence type="ECO:0000256" key="1">
    <source>
        <dbReference type="SAM" id="Phobius"/>
    </source>
</evidence>